<proteinExistence type="predicted"/>
<name>A0ABS9K2Q6_9RHOO</name>
<feature type="region of interest" description="Disordered" evidence="1">
    <location>
        <begin position="21"/>
        <end position="64"/>
    </location>
</feature>
<evidence type="ECO:0000259" key="2">
    <source>
        <dbReference type="Pfam" id="PF13628"/>
    </source>
</evidence>
<evidence type="ECO:0000313" key="4">
    <source>
        <dbReference type="Proteomes" id="UP001165384"/>
    </source>
</evidence>
<reference evidence="3" key="1">
    <citation type="submission" date="2022-01" db="EMBL/GenBank/DDBJ databases">
        <authorList>
            <person name="Jo J.-H."/>
            <person name="Im W.-T."/>
        </authorList>
    </citation>
    <scope>NUCLEOTIDE SEQUENCE</scope>
    <source>
        <strain evidence="3">XY25</strain>
    </source>
</reference>
<accession>A0ABS9K2Q6</accession>
<sequence>MNQQSILLGSVLAVTVAATALSGCDRRNATPPPPPKGSSEGGALLANPPAPTPGAETGTGAPRQHFIQVATDSANKKLSHSDASFLKNAAAGGVFEVEAGQTGSRMASDPGVKSFAERLAAEHGKANDELKQLASSKQIEVSEQLPMGMQRDLDKLGKKSGKDFDREFIKEVGIKDHEKDIKLFTKASKEAKDPEVRAWAEKTLPTLQQHLAEARRLAATLR</sequence>
<comment type="caution">
    <text evidence="3">The sequence shown here is derived from an EMBL/GenBank/DDBJ whole genome shotgun (WGS) entry which is preliminary data.</text>
</comment>
<organism evidence="3 4">
    <name type="scientific">Dechloromonas hankyongensis</name>
    <dbReference type="NCBI Taxonomy" id="2908002"/>
    <lineage>
        <taxon>Bacteria</taxon>
        <taxon>Pseudomonadati</taxon>
        <taxon>Pseudomonadota</taxon>
        <taxon>Betaproteobacteria</taxon>
        <taxon>Rhodocyclales</taxon>
        <taxon>Azonexaceae</taxon>
        <taxon>Dechloromonas</taxon>
    </lineage>
</organism>
<dbReference type="RefSeq" id="WP_275710475.1">
    <property type="nucleotide sequence ID" value="NZ_JAKLTN010000002.1"/>
</dbReference>
<evidence type="ECO:0000256" key="1">
    <source>
        <dbReference type="SAM" id="MobiDB-lite"/>
    </source>
</evidence>
<evidence type="ECO:0000313" key="3">
    <source>
        <dbReference type="EMBL" id="MCG2577416.1"/>
    </source>
</evidence>
<protein>
    <submittedName>
        <fullName evidence="3">DUF4142 domain-containing protein</fullName>
    </submittedName>
</protein>
<dbReference type="InterPro" id="IPR012347">
    <property type="entry name" value="Ferritin-like"/>
</dbReference>
<feature type="compositionally biased region" description="Low complexity" evidence="1">
    <location>
        <begin position="53"/>
        <end position="62"/>
    </location>
</feature>
<dbReference type="PANTHER" id="PTHR38593:SF1">
    <property type="entry name" value="BLR2558 PROTEIN"/>
    <property type="match status" value="1"/>
</dbReference>
<dbReference type="InterPro" id="IPR025419">
    <property type="entry name" value="DUF4142"/>
</dbReference>
<dbReference type="EMBL" id="JAKLTN010000002">
    <property type="protein sequence ID" value="MCG2577416.1"/>
    <property type="molecule type" value="Genomic_DNA"/>
</dbReference>
<dbReference type="Gene3D" id="1.20.1260.10">
    <property type="match status" value="1"/>
</dbReference>
<dbReference type="Pfam" id="PF13628">
    <property type="entry name" value="DUF4142"/>
    <property type="match status" value="1"/>
</dbReference>
<dbReference type="Proteomes" id="UP001165384">
    <property type="component" value="Unassembled WGS sequence"/>
</dbReference>
<gene>
    <name evidence="3" type="ORF">LZ012_10470</name>
</gene>
<keyword evidence="4" id="KW-1185">Reference proteome</keyword>
<dbReference type="PANTHER" id="PTHR38593">
    <property type="entry name" value="BLR2558 PROTEIN"/>
    <property type="match status" value="1"/>
</dbReference>
<feature type="domain" description="DUF4142" evidence="2">
    <location>
        <begin position="81"/>
        <end position="217"/>
    </location>
</feature>